<evidence type="ECO:0000313" key="1">
    <source>
        <dbReference type="EMBL" id="GJT36710.1"/>
    </source>
</evidence>
<dbReference type="EMBL" id="BQNB010015162">
    <property type="protein sequence ID" value="GJT36710.1"/>
    <property type="molecule type" value="Genomic_DNA"/>
</dbReference>
<protein>
    <submittedName>
        <fullName evidence="1">Uncharacterized protein</fullName>
    </submittedName>
</protein>
<organism evidence="1 2">
    <name type="scientific">Tanacetum coccineum</name>
    <dbReference type="NCBI Taxonomy" id="301880"/>
    <lineage>
        <taxon>Eukaryota</taxon>
        <taxon>Viridiplantae</taxon>
        <taxon>Streptophyta</taxon>
        <taxon>Embryophyta</taxon>
        <taxon>Tracheophyta</taxon>
        <taxon>Spermatophyta</taxon>
        <taxon>Magnoliopsida</taxon>
        <taxon>eudicotyledons</taxon>
        <taxon>Gunneridae</taxon>
        <taxon>Pentapetalae</taxon>
        <taxon>asterids</taxon>
        <taxon>campanulids</taxon>
        <taxon>Asterales</taxon>
        <taxon>Asteraceae</taxon>
        <taxon>Asteroideae</taxon>
        <taxon>Anthemideae</taxon>
        <taxon>Anthemidinae</taxon>
        <taxon>Tanacetum</taxon>
    </lineage>
</organism>
<proteinExistence type="predicted"/>
<dbReference type="Proteomes" id="UP001151760">
    <property type="component" value="Unassembled WGS sequence"/>
</dbReference>
<keyword evidence="2" id="KW-1185">Reference proteome</keyword>
<gene>
    <name evidence="1" type="ORF">Tco_0927129</name>
</gene>
<reference evidence="1" key="1">
    <citation type="journal article" date="2022" name="Int. J. Mol. Sci.">
        <title>Draft Genome of Tanacetum Coccineum: Genomic Comparison of Closely Related Tanacetum-Family Plants.</title>
        <authorList>
            <person name="Yamashiro T."/>
            <person name="Shiraishi A."/>
            <person name="Nakayama K."/>
            <person name="Satake H."/>
        </authorList>
    </citation>
    <scope>NUCLEOTIDE SEQUENCE</scope>
</reference>
<sequence length="134" mass="15772">MSSKLRRNFCHGRKNWEKMGVLLLHLIFTLPGELRTSPRVPAYFDNRNTALLQTLDLTVHDLDRLFDKVQFVIDLDFISHALLQIRNVKRTMNSTQLLWEFKSVGDDSYFGNDLKRSYIARVQCHTSPRRKHKA</sequence>
<accession>A0ABQ5DBR6</accession>
<name>A0ABQ5DBR6_9ASTR</name>
<evidence type="ECO:0000313" key="2">
    <source>
        <dbReference type="Proteomes" id="UP001151760"/>
    </source>
</evidence>
<reference evidence="1" key="2">
    <citation type="submission" date="2022-01" db="EMBL/GenBank/DDBJ databases">
        <authorList>
            <person name="Yamashiro T."/>
            <person name="Shiraishi A."/>
            <person name="Satake H."/>
            <person name="Nakayama K."/>
        </authorList>
    </citation>
    <scope>NUCLEOTIDE SEQUENCE</scope>
</reference>
<comment type="caution">
    <text evidence="1">The sequence shown here is derived from an EMBL/GenBank/DDBJ whole genome shotgun (WGS) entry which is preliminary data.</text>
</comment>